<dbReference type="OrthoDB" id="288046at2157"/>
<name>A0A1I0JKA1_9EURY</name>
<dbReference type="EMBL" id="FOIC01000047">
    <property type="protein sequence ID" value="SEU10822.1"/>
    <property type="molecule type" value="Genomic_DNA"/>
</dbReference>
<evidence type="ECO:0000256" key="1">
    <source>
        <dbReference type="SAM" id="MobiDB-lite"/>
    </source>
</evidence>
<evidence type="ECO:0000313" key="2">
    <source>
        <dbReference type="EMBL" id="SEU10822.1"/>
    </source>
</evidence>
<feature type="region of interest" description="Disordered" evidence="1">
    <location>
        <begin position="172"/>
        <end position="211"/>
    </location>
</feature>
<organism evidence="2 3">
    <name type="scientific">Natrinema hispanicum</name>
    <dbReference type="NCBI Taxonomy" id="392421"/>
    <lineage>
        <taxon>Archaea</taxon>
        <taxon>Methanobacteriati</taxon>
        <taxon>Methanobacteriota</taxon>
        <taxon>Stenosarchaea group</taxon>
        <taxon>Halobacteria</taxon>
        <taxon>Halobacteriales</taxon>
        <taxon>Natrialbaceae</taxon>
        <taxon>Natrinema</taxon>
    </lineage>
</organism>
<feature type="compositionally biased region" description="Polar residues" evidence="1">
    <location>
        <begin position="190"/>
        <end position="211"/>
    </location>
</feature>
<evidence type="ECO:0000313" key="3">
    <source>
        <dbReference type="Proteomes" id="UP000199320"/>
    </source>
</evidence>
<dbReference type="Proteomes" id="UP000199320">
    <property type="component" value="Unassembled WGS sequence"/>
</dbReference>
<reference evidence="3" key="1">
    <citation type="submission" date="2016-10" db="EMBL/GenBank/DDBJ databases">
        <authorList>
            <person name="Varghese N."/>
            <person name="Submissions S."/>
        </authorList>
    </citation>
    <scope>NUCLEOTIDE SEQUENCE [LARGE SCALE GENOMIC DNA]</scope>
    <source>
        <strain evidence="3">CDM_6</strain>
    </source>
</reference>
<sequence>MPNNAKLTRRAALALIAGGSGILISDTMGFTQINTDRGVSVDTASDENALLGLVDQSVGAVVSGPNDTTAVYDITDNTGSFSIQDFDVTVLKLINENGVATTAPPVQATVSGNGDQYTVDISCSSDTTTLGDSYLVVLEFDAETDDTSITATRTTNSYVSITCTHDYGDSGNYRDSNNGGAAQPDDPSGNIENPSAVNENDDNTSTAISSGGQADLKVGYSLPPVNASANTYEMNFDIARIQVGNGTFGFYLVNSSGEELTNRQALTTGDKTYSFSDAEEQDIAANHDDLYLIIDSNTTGKGNKELEIDYFALTSS</sequence>
<dbReference type="STRING" id="392421.SAMN04488694_1477"/>
<proteinExistence type="predicted"/>
<dbReference type="AlphaFoldDB" id="A0A1I0JKA1"/>
<dbReference type="RefSeq" id="WP_139246282.1">
    <property type="nucleotide sequence ID" value="NZ_FOIC01000047.1"/>
</dbReference>
<protein>
    <submittedName>
        <fullName evidence="2">Uncharacterized protein</fullName>
    </submittedName>
</protein>
<accession>A0A1I0JKA1</accession>
<gene>
    <name evidence="2" type="ORF">SAMN04488694_1477</name>
</gene>
<keyword evidence="3" id="KW-1185">Reference proteome</keyword>